<evidence type="ECO:0000256" key="8">
    <source>
        <dbReference type="ARBA" id="ARBA00023012"/>
    </source>
</evidence>
<dbReference type="Gene3D" id="1.20.5.1930">
    <property type="match status" value="1"/>
</dbReference>
<dbReference type="InterPro" id="IPR036890">
    <property type="entry name" value="HATPase_C_sf"/>
</dbReference>
<dbReference type="PANTHER" id="PTHR24421:SF10">
    <property type="entry name" value="NITRATE_NITRITE SENSOR PROTEIN NARQ"/>
    <property type="match status" value="1"/>
</dbReference>
<evidence type="ECO:0000256" key="9">
    <source>
        <dbReference type="SAM" id="MobiDB-lite"/>
    </source>
</evidence>
<evidence type="ECO:0000313" key="12">
    <source>
        <dbReference type="EMBL" id="GAA4697562.1"/>
    </source>
</evidence>
<comment type="caution">
    <text evidence="12">The sequence shown here is derived from an EMBL/GenBank/DDBJ whole genome shotgun (WGS) entry which is preliminary data.</text>
</comment>
<feature type="transmembrane region" description="Helical" evidence="10">
    <location>
        <begin position="54"/>
        <end position="71"/>
    </location>
</feature>
<keyword evidence="4" id="KW-0808">Transferase</keyword>
<dbReference type="PANTHER" id="PTHR24421">
    <property type="entry name" value="NITRATE/NITRITE SENSOR PROTEIN NARX-RELATED"/>
    <property type="match status" value="1"/>
</dbReference>
<keyword evidence="5" id="KW-0547">Nucleotide-binding</keyword>
<organism evidence="12 13">
    <name type="scientific">Kocuria gwangalliensis</name>
    <dbReference type="NCBI Taxonomy" id="501592"/>
    <lineage>
        <taxon>Bacteria</taxon>
        <taxon>Bacillati</taxon>
        <taxon>Actinomycetota</taxon>
        <taxon>Actinomycetes</taxon>
        <taxon>Micrococcales</taxon>
        <taxon>Micrococcaceae</taxon>
        <taxon>Kocuria</taxon>
    </lineage>
</organism>
<accession>A0ABP8WZJ1</accession>
<feature type="transmembrane region" description="Helical" evidence="10">
    <location>
        <begin position="152"/>
        <end position="176"/>
    </location>
</feature>
<evidence type="ECO:0000256" key="7">
    <source>
        <dbReference type="ARBA" id="ARBA00022840"/>
    </source>
</evidence>
<name>A0ABP8WZJ1_9MICC</name>
<keyword evidence="10" id="KW-0812">Transmembrane</keyword>
<evidence type="ECO:0000313" key="13">
    <source>
        <dbReference type="Proteomes" id="UP001501446"/>
    </source>
</evidence>
<feature type="transmembrane region" description="Helical" evidence="10">
    <location>
        <begin position="78"/>
        <end position="94"/>
    </location>
</feature>
<feature type="transmembrane region" description="Helical" evidence="10">
    <location>
        <begin position="20"/>
        <end position="42"/>
    </location>
</feature>
<keyword evidence="6" id="KW-0418">Kinase</keyword>
<protein>
    <recommendedName>
        <fullName evidence="2">histidine kinase</fullName>
        <ecNumber evidence="2">2.7.13.3</ecNumber>
    </recommendedName>
</protein>
<keyword evidence="10" id="KW-0472">Membrane</keyword>
<dbReference type="Gene3D" id="3.30.565.10">
    <property type="entry name" value="Histidine kinase-like ATPase, C-terminal domain"/>
    <property type="match status" value="1"/>
</dbReference>
<evidence type="ECO:0000259" key="11">
    <source>
        <dbReference type="Pfam" id="PF07730"/>
    </source>
</evidence>
<keyword evidence="13" id="KW-1185">Reference proteome</keyword>
<dbReference type="EC" id="2.7.13.3" evidence="2"/>
<feature type="domain" description="Signal transduction histidine kinase subgroup 3 dimerisation and phosphoacceptor" evidence="11">
    <location>
        <begin position="207"/>
        <end position="273"/>
    </location>
</feature>
<keyword evidence="8" id="KW-0902">Two-component regulatory system</keyword>
<keyword evidence="10" id="KW-1133">Transmembrane helix</keyword>
<dbReference type="Pfam" id="PF07730">
    <property type="entry name" value="HisKA_3"/>
    <property type="match status" value="1"/>
</dbReference>
<evidence type="ECO:0000256" key="10">
    <source>
        <dbReference type="SAM" id="Phobius"/>
    </source>
</evidence>
<dbReference type="EMBL" id="BAABLN010000015">
    <property type="protein sequence ID" value="GAA4697562.1"/>
    <property type="molecule type" value="Genomic_DNA"/>
</dbReference>
<evidence type="ECO:0000256" key="4">
    <source>
        <dbReference type="ARBA" id="ARBA00022679"/>
    </source>
</evidence>
<dbReference type="Proteomes" id="UP001501446">
    <property type="component" value="Unassembled WGS sequence"/>
</dbReference>
<gene>
    <name evidence="12" type="ORF">GCM10025781_14580</name>
</gene>
<reference evidence="13" key="1">
    <citation type="journal article" date="2019" name="Int. J. Syst. Evol. Microbiol.">
        <title>The Global Catalogue of Microorganisms (GCM) 10K type strain sequencing project: providing services to taxonomists for standard genome sequencing and annotation.</title>
        <authorList>
            <consortium name="The Broad Institute Genomics Platform"/>
            <consortium name="The Broad Institute Genome Sequencing Center for Infectious Disease"/>
            <person name="Wu L."/>
            <person name="Ma J."/>
        </authorList>
    </citation>
    <scope>NUCLEOTIDE SEQUENCE [LARGE SCALE GENOMIC DNA]</scope>
    <source>
        <strain evidence="13">JCM 18958</strain>
    </source>
</reference>
<evidence type="ECO:0000256" key="2">
    <source>
        <dbReference type="ARBA" id="ARBA00012438"/>
    </source>
</evidence>
<comment type="catalytic activity">
    <reaction evidence="1">
        <text>ATP + protein L-histidine = ADP + protein N-phospho-L-histidine.</text>
        <dbReference type="EC" id="2.7.13.3"/>
    </reaction>
</comment>
<sequence>MAADGEPSPHRLRRPQVVPAALTAVLAAAGVLLLPVLAAASNDPGSDFPPVGSAPWWVVLTVVLAQAVALLWTRNKPVTAAIVVTALPAALVLLAPGPLFTLTALATAVAAYYVATAVPNRQIIGALAAPVLLVAGLQFANEMLMADLTAAVAAGAALLQAVLVIGAPVLIGLLVAARREAQEARLAESAALQRERDVLVQADISRERTAMSRELHDIAAHHMSGIALLAGAVERQIDNDPSAAKRSVAQIRAQSRTVLDDLRRLVGLLREEAEAGRTVATLPAVQEFVEAQRDAGAGVELVIHAAGAGRPLDTGIGPLAQVVVFRMVQESLANIAEHAPGARSTVTLDDRADELTVVVANGRPPVADPGTGGGFGLLGMRERAEMIDADLAYGPTADGGWQTRLTMPRDPRAAGPTEYGARRERSAKETA</sequence>
<evidence type="ECO:0000256" key="6">
    <source>
        <dbReference type="ARBA" id="ARBA00022777"/>
    </source>
</evidence>
<feature type="transmembrane region" description="Helical" evidence="10">
    <location>
        <begin position="123"/>
        <end position="140"/>
    </location>
</feature>
<evidence type="ECO:0000256" key="5">
    <source>
        <dbReference type="ARBA" id="ARBA00022741"/>
    </source>
</evidence>
<dbReference type="SUPFAM" id="SSF55874">
    <property type="entry name" value="ATPase domain of HSP90 chaperone/DNA topoisomerase II/histidine kinase"/>
    <property type="match status" value="1"/>
</dbReference>
<keyword evidence="7" id="KW-0067">ATP-binding</keyword>
<keyword evidence="3" id="KW-0597">Phosphoprotein</keyword>
<feature type="region of interest" description="Disordered" evidence="9">
    <location>
        <begin position="400"/>
        <end position="431"/>
    </location>
</feature>
<feature type="transmembrane region" description="Helical" evidence="10">
    <location>
        <begin position="100"/>
        <end position="116"/>
    </location>
</feature>
<proteinExistence type="predicted"/>
<feature type="compositionally biased region" description="Basic and acidic residues" evidence="9">
    <location>
        <begin position="420"/>
        <end position="431"/>
    </location>
</feature>
<dbReference type="InterPro" id="IPR011712">
    <property type="entry name" value="Sig_transdc_His_kin_sub3_dim/P"/>
</dbReference>
<evidence type="ECO:0000256" key="1">
    <source>
        <dbReference type="ARBA" id="ARBA00000085"/>
    </source>
</evidence>
<evidence type="ECO:0000256" key="3">
    <source>
        <dbReference type="ARBA" id="ARBA00022553"/>
    </source>
</evidence>
<dbReference type="CDD" id="cd16917">
    <property type="entry name" value="HATPase_UhpB-NarQ-NarX-like"/>
    <property type="match status" value="1"/>
</dbReference>
<dbReference type="InterPro" id="IPR050482">
    <property type="entry name" value="Sensor_HK_TwoCompSys"/>
</dbReference>